<dbReference type="EMBL" id="JAHFZB010000012">
    <property type="protein sequence ID" value="KAK6483357.1"/>
    <property type="molecule type" value="Genomic_DNA"/>
</dbReference>
<dbReference type="Gene3D" id="3.10.450.60">
    <property type="match status" value="1"/>
</dbReference>
<dbReference type="SUPFAM" id="SSF48484">
    <property type="entry name" value="Lipoxigenase"/>
    <property type="match status" value="1"/>
</dbReference>
<evidence type="ECO:0000256" key="5">
    <source>
        <dbReference type="ARBA" id="ARBA00022723"/>
    </source>
</evidence>
<dbReference type="InterPro" id="IPR020834">
    <property type="entry name" value="LipOase_CS"/>
</dbReference>
<evidence type="ECO:0000256" key="6">
    <source>
        <dbReference type="ARBA" id="ARBA00022964"/>
    </source>
</evidence>
<dbReference type="Gene3D" id="1.20.245.10">
    <property type="entry name" value="Lipoxygenase-1, Domain 5"/>
    <property type="match status" value="1"/>
</dbReference>
<evidence type="ECO:0000256" key="2">
    <source>
        <dbReference type="ARBA" id="ARBA00005189"/>
    </source>
</evidence>
<keyword evidence="5" id="KW-0479">Metal-binding</keyword>
<dbReference type="PRINTS" id="PR00467">
    <property type="entry name" value="MAMLPOXGNASE"/>
</dbReference>
<reference evidence="12 13" key="1">
    <citation type="submission" date="2021-05" db="EMBL/GenBank/DDBJ databases">
        <authorList>
            <person name="Zahm M."/>
            <person name="Klopp C."/>
            <person name="Cabau C."/>
            <person name="Kuhl H."/>
            <person name="Suciu R."/>
            <person name="Ciorpac M."/>
            <person name="Holostenco D."/>
            <person name="Gessner J."/>
            <person name="Wuertz S."/>
            <person name="Hohne C."/>
            <person name="Stock M."/>
            <person name="Gislard M."/>
            <person name="Lluch J."/>
            <person name="Milhes M."/>
            <person name="Lampietro C."/>
            <person name="Lopez Roques C."/>
            <person name="Donnadieu C."/>
            <person name="Du K."/>
            <person name="Schartl M."/>
            <person name="Guiguen Y."/>
        </authorList>
    </citation>
    <scope>NUCLEOTIDE SEQUENCE [LARGE SCALE GENOMIC DNA]</scope>
    <source>
        <strain evidence="12">Hh-F2</strain>
        <tissue evidence="12">Blood</tissue>
    </source>
</reference>
<sequence>MGNKLSYVYHISVITADCSHASTIDSLSVTLIGTKGQSNKMKLDHKGLHFFNERHKQYKMHCKESLGDIVLVRLEHARFQGKRWFCSKVIVEDCAGRRSFRFPCNSWVKKNQSVELREGTAKKPSEDELDILKQNREKELDQRRKTFRWKTYAEGMPKCVDIKKTCDLPLDVQFSFSKNTEFQFTLTSALVKLKLAEFIHLQTHWRSMEDIEKYFGVNKTKESEFVKSMWEEDTFFGYQFLNGCNPIMIKKCKEIPSNFAVTNDMVSRFLEKSTSLQNEMQKGNIYLVDYQLLDEFPANTIHGKLQYLPAPLCLLYKDPDNQLKPIAIQLKQKAHPQNPIFLPSHSADWLLAKIYVRSADFNYFQLITHLLHTHLLAEVFCMATHRNLASVHPLYKLLIPHTRYTLQINIMARDKLLGKSGVFQKSISTGGKGLPKLLQKAHSCLTYRSLCLPEDIAARGVEDIPCYYYRQDGMKLWNTIKWFVEEMIKYYYPSDRDVIKDTELQDWAKEIFSNGFLNRKESGIPESFRTVHELIKFLTMVLYTCSVQHNAVNGGQFDFAAWMPNASPTLRRPPPSFVGGTTQQDILKSIADVGSTVRTLAAVWLLSRNSDDFVKLGDYPEERFTEETPRKLISEFQSALQHIDGEIALRNKTLNPGYPYLRPALMENSVAI</sequence>
<dbReference type="Pfam" id="PF01477">
    <property type="entry name" value="PLAT"/>
    <property type="match status" value="1"/>
</dbReference>
<dbReference type="Gene3D" id="2.60.60.20">
    <property type="entry name" value="PLAT/LH2 domain"/>
    <property type="match status" value="1"/>
</dbReference>
<gene>
    <name evidence="12" type="ORF">HHUSO_G14843</name>
</gene>
<evidence type="ECO:0000259" key="10">
    <source>
        <dbReference type="PROSITE" id="PS50095"/>
    </source>
</evidence>
<keyword evidence="7" id="KW-0560">Oxidoreductase</keyword>
<dbReference type="PRINTS" id="PR00087">
    <property type="entry name" value="LIPOXYGENASE"/>
</dbReference>
<comment type="pathway">
    <text evidence="2">Lipid metabolism.</text>
</comment>
<dbReference type="PROSITE" id="PS51393">
    <property type="entry name" value="LIPOXYGENASE_3"/>
    <property type="match status" value="1"/>
</dbReference>
<proteinExistence type="inferred from homology"/>
<dbReference type="Proteomes" id="UP001369086">
    <property type="component" value="Unassembled WGS sequence"/>
</dbReference>
<comment type="subcellular location">
    <subcellularLocation>
        <location evidence="1">Cytoplasm</location>
    </subcellularLocation>
</comment>
<evidence type="ECO:0000256" key="4">
    <source>
        <dbReference type="ARBA" id="ARBA00022490"/>
    </source>
</evidence>
<comment type="caution">
    <text evidence="9">Lacks conserved residue(s) required for the propagation of feature annotation.</text>
</comment>
<evidence type="ECO:0000256" key="3">
    <source>
        <dbReference type="ARBA" id="ARBA00009419"/>
    </source>
</evidence>
<dbReference type="InterPro" id="IPR036226">
    <property type="entry name" value="LipOase_C_sf"/>
</dbReference>
<dbReference type="PANTHER" id="PTHR11771">
    <property type="entry name" value="LIPOXYGENASE"/>
    <property type="match status" value="1"/>
</dbReference>
<dbReference type="PROSITE" id="PS00081">
    <property type="entry name" value="LIPOXYGENASE_2"/>
    <property type="match status" value="1"/>
</dbReference>
<evidence type="ECO:0000256" key="7">
    <source>
        <dbReference type="ARBA" id="ARBA00023002"/>
    </source>
</evidence>
<dbReference type="InterPro" id="IPR001885">
    <property type="entry name" value="LipOase_mml"/>
</dbReference>
<evidence type="ECO:0000256" key="1">
    <source>
        <dbReference type="ARBA" id="ARBA00004496"/>
    </source>
</evidence>
<dbReference type="InterPro" id="IPR013819">
    <property type="entry name" value="LipOase_C"/>
</dbReference>
<dbReference type="PROSITE" id="PS50095">
    <property type="entry name" value="PLAT"/>
    <property type="match status" value="1"/>
</dbReference>
<dbReference type="SMART" id="SM00308">
    <property type="entry name" value="LH2"/>
    <property type="match status" value="1"/>
</dbReference>
<evidence type="ECO:0000313" key="12">
    <source>
        <dbReference type="EMBL" id="KAK6483357.1"/>
    </source>
</evidence>
<name>A0ABR0ZEX1_HUSHU</name>
<keyword evidence="6" id="KW-0223">Dioxygenase</keyword>
<accession>A0ABR0ZEX1</accession>
<feature type="domain" description="PLAT" evidence="10">
    <location>
        <begin position="7"/>
        <end position="122"/>
    </location>
</feature>
<evidence type="ECO:0000313" key="13">
    <source>
        <dbReference type="Proteomes" id="UP001369086"/>
    </source>
</evidence>
<dbReference type="InterPro" id="IPR001024">
    <property type="entry name" value="PLAT/LH2_dom"/>
</dbReference>
<comment type="similarity">
    <text evidence="3">Belongs to the lipoxygenase family.</text>
</comment>
<dbReference type="SUPFAM" id="SSF49723">
    <property type="entry name" value="Lipase/lipooxygenase domain (PLAT/LH2 domain)"/>
    <property type="match status" value="1"/>
</dbReference>
<dbReference type="InterPro" id="IPR036392">
    <property type="entry name" value="PLAT/LH2_dom_sf"/>
</dbReference>
<evidence type="ECO:0000256" key="8">
    <source>
        <dbReference type="ARBA" id="ARBA00023098"/>
    </source>
</evidence>
<keyword evidence="13" id="KW-1185">Reference proteome</keyword>
<protein>
    <submittedName>
        <fullName evidence="12">Arachidonate 15-lipoxygenase B-like</fullName>
    </submittedName>
</protein>
<evidence type="ECO:0000259" key="11">
    <source>
        <dbReference type="PROSITE" id="PS51393"/>
    </source>
</evidence>
<feature type="domain" description="Lipoxygenase" evidence="11">
    <location>
        <begin position="122"/>
        <end position="672"/>
    </location>
</feature>
<keyword evidence="4" id="KW-0963">Cytoplasm</keyword>
<keyword evidence="8" id="KW-0443">Lipid metabolism</keyword>
<evidence type="ECO:0000256" key="9">
    <source>
        <dbReference type="PROSITE-ProRule" id="PRU00152"/>
    </source>
</evidence>
<comment type="caution">
    <text evidence="12">The sequence shown here is derived from an EMBL/GenBank/DDBJ whole genome shotgun (WGS) entry which is preliminary data.</text>
</comment>
<dbReference type="InterPro" id="IPR000907">
    <property type="entry name" value="LipOase"/>
</dbReference>
<dbReference type="Pfam" id="PF00305">
    <property type="entry name" value="Lipoxygenase"/>
    <property type="match status" value="1"/>
</dbReference>
<organism evidence="12 13">
    <name type="scientific">Huso huso</name>
    <name type="common">Beluga</name>
    <name type="synonym">Acipenser huso</name>
    <dbReference type="NCBI Taxonomy" id="61971"/>
    <lineage>
        <taxon>Eukaryota</taxon>
        <taxon>Metazoa</taxon>
        <taxon>Chordata</taxon>
        <taxon>Craniata</taxon>
        <taxon>Vertebrata</taxon>
        <taxon>Euteleostomi</taxon>
        <taxon>Actinopterygii</taxon>
        <taxon>Chondrostei</taxon>
        <taxon>Acipenseriformes</taxon>
        <taxon>Acipenseridae</taxon>
        <taxon>Huso</taxon>
    </lineage>
</organism>